<accession>A0A6G1E0M7</accession>
<protein>
    <submittedName>
        <fullName evidence="1">Uncharacterized protein</fullName>
    </submittedName>
</protein>
<sequence length="99" mass="10948">MANSSSKADTIEIGRETRAKCLMKGKEHSVNGDGDDLTPEDLAGLTGVDIKFTMVPTTFRGPWLSHKVTQNGPRLRCCWGLGPRHGLIHLQFKAAEAWW</sequence>
<keyword evidence="2" id="KW-1185">Reference proteome</keyword>
<reference evidence="1 2" key="1">
    <citation type="submission" date="2019-11" db="EMBL/GenBank/DDBJ databases">
        <title>Whole genome sequence of Oryza granulata.</title>
        <authorList>
            <person name="Li W."/>
        </authorList>
    </citation>
    <scope>NUCLEOTIDE SEQUENCE [LARGE SCALE GENOMIC DNA]</scope>
    <source>
        <strain evidence="2">cv. Menghai</strain>
        <tissue evidence="1">Leaf</tissue>
    </source>
</reference>
<evidence type="ECO:0000313" key="1">
    <source>
        <dbReference type="EMBL" id="KAF0918329.1"/>
    </source>
</evidence>
<dbReference type="Proteomes" id="UP000479710">
    <property type="component" value="Unassembled WGS sequence"/>
</dbReference>
<organism evidence="1 2">
    <name type="scientific">Oryza meyeriana var. granulata</name>
    <dbReference type="NCBI Taxonomy" id="110450"/>
    <lineage>
        <taxon>Eukaryota</taxon>
        <taxon>Viridiplantae</taxon>
        <taxon>Streptophyta</taxon>
        <taxon>Embryophyta</taxon>
        <taxon>Tracheophyta</taxon>
        <taxon>Spermatophyta</taxon>
        <taxon>Magnoliopsida</taxon>
        <taxon>Liliopsida</taxon>
        <taxon>Poales</taxon>
        <taxon>Poaceae</taxon>
        <taxon>BOP clade</taxon>
        <taxon>Oryzoideae</taxon>
        <taxon>Oryzeae</taxon>
        <taxon>Oryzinae</taxon>
        <taxon>Oryza</taxon>
        <taxon>Oryza meyeriana</taxon>
    </lineage>
</organism>
<gene>
    <name evidence="1" type="ORF">E2562_023400</name>
</gene>
<dbReference type="AlphaFoldDB" id="A0A6G1E0M7"/>
<dbReference type="EMBL" id="SPHZ02000005">
    <property type="protein sequence ID" value="KAF0918329.1"/>
    <property type="molecule type" value="Genomic_DNA"/>
</dbReference>
<evidence type="ECO:0000313" key="2">
    <source>
        <dbReference type="Proteomes" id="UP000479710"/>
    </source>
</evidence>
<name>A0A6G1E0M7_9ORYZ</name>
<comment type="caution">
    <text evidence="1">The sequence shown here is derived from an EMBL/GenBank/DDBJ whole genome shotgun (WGS) entry which is preliminary data.</text>
</comment>
<proteinExistence type="predicted"/>